<feature type="domain" description="Fungal lipase-type" evidence="2">
    <location>
        <begin position="228"/>
        <end position="394"/>
    </location>
</feature>
<name>A0A1Y1X246_9FUNG</name>
<accession>A0A1Y1X246</accession>
<dbReference type="Gene3D" id="3.40.50.1820">
    <property type="entry name" value="alpha/beta hydrolase"/>
    <property type="match status" value="1"/>
</dbReference>
<keyword evidence="1" id="KW-0812">Transmembrane</keyword>
<dbReference type="GO" id="GO:0016787">
    <property type="term" value="F:hydrolase activity"/>
    <property type="evidence" value="ECO:0007669"/>
    <property type="project" value="UniProtKB-KW"/>
</dbReference>
<dbReference type="InterPro" id="IPR002921">
    <property type="entry name" value="Fungal_lipase-type"/>
</dbReference>
<reference evidence="3 4" key="1">
    <citation type="submission" date="2016-07" db="EMBL/GenBank/DDBJ databases">
        <title>Pervasive Adenine N6-methylation of Active Genes in Fungi.</title>
        <authorList>
            <consortium name="DOE Joint Genome Institute"/>
            <person name="Mondo S.J."/>
            <person name="Dannebaum R.O."/>
            <person name="Kuo R.C."/>
            <person name="Labutti K."/>
            <person name="Haridas S."/>
            <person name="Kuo A."/>
            <person name="Salamov A."/>
            <person name="Ahrendt S.R."/>
            <person name="Lipzen A."/>
            <person name="Sullivan W."/>
            <person name="Andreopoulos W.B."/>
            <person name="Clum A."/>
            <person name="Lindquist E."/>
            <person name="Daum C."/>
            <person name="Ramamoorthy G.K."/>
            <person name="Gryganskyi A."/>
            <person name="Culley D."/>
            <person name="Magnuson J.K."/>
            <person name="James T.Y."/>
            <person name="O'Malley M.A."/>
            <person name="Stajich J.E."/>
            <person name="Spatafora J.W."/>
            <person name="Visel A."/>
            <person name="Grigoriev I.V."/>
        </authorList>
    </citation>
    <scope>NUCLEOTIDE SEQUENCE [LARGE SCALE GENOMIC DNA]</scope>
    <source>
        <strain evidence="3 4">CBS 931.73</strain>
    </source>
</reference>
<dbReference type="InParanoid" id="A0A1Y1X246"/>
<keyword evidence="4" id="KW-1185">Reference proteome</keyword>
<gene>
    <name evidence="3" type="ORF">K493DRAFT_342655</name>
</gene>
<dbReference type="STRING" id="1314790.A0A1Y1X246"/>
<dbReference type="InterPro" id="IPR029058">
    <property type="entry name" value="AB_hydrolase_fold"/>
</dbReference>
<dbReference type="PANTHER" id="PTHR45856:SF24">
    <property type="entry name" value="FUNGAL LIPASE-LIKE DOMAIN-CONTAINING PROTEIN"/>
    <property type="match status" value="1"/>
</dbReference>
<dbReference type="SUPFAM" id="SSF53474">
    <property type="entry name" value="alpha/beta-Hydrolases"/>
    <property type="match status" value="1"/>
</dbReference>
<keyword evidence="3" id="KW-0378">Hydrolase</keyword>
<dbReference type="Proteomes" id="UP000193498">
    <property type="component" value="Unassembled WGS sequence"/>
</dbReference>
<dbReference type="CDD" id="cd00519">
    <property type="entry name" value="Lipase_3"/>
    <property type="match status" value="1"/>
</dbReference>
<protein>
    <submittedName>
        <fullName evidence="3">Alpha/beta-hydrolase</fullName>
    </submittedName>
</protein>
<dbReference type="Pfam" id="PF01764">
    <property type="entry name" value="Lipase_3"/>
    <property type="match status" value="1"/>
</dbReference>
<evidence type="ECO:0000256" key="1">
    <source>
        <dbReference type="SAM" id="Phobius"/>
    </source>
</evidence>
<dbReference type="GO" id="GO:0006629">
    <property type="term" value="P:lipid metabolic process"/>
    <property type="evidence" value="ECO:0007669"/>
    <property type="project" value="InterPro"/>
</dbReference>
<dbReference type="OrthoDB" id="426718at2759"/>
<sequence length="530" mass="59222">MGANDPTAKPSQPGPREVNVQLPLAHHAATSPYTFAEFLKNTVGSVLKTLYYNYTMLFYDPVNFFTTILIYITLIILMSIVTIVVDLLNKADIIERISEKMGHGLSFINWGSPTMFDEGGAYIERASLYLSQFSTDESVYGNQDDTDKITIQTKNFSPSVAMACTLLSALVYELDDNKPAEKRKRPSMLSYYAAKWNLNFVKASEMKVVGGGPYCGVFVGMRPRPYMVVVFKGTSPFDSAEWLSDATLTRTQASSYVYGEVHSGFFNKLFPQQSAIGRVKRSSPYAEIIHCISQKAKEFQTEGSITEIPLWVTGHSLGAALASLFFARLLKSKDDLDYATTGLVLKDGYTFGCPALGDGRFASEFASQTNLPLNNQSTLWRVVNDADIVARIPPGNDDLDTLRFFTSADFTNYAHIGQSLRLFTDGRNPALQPTRFSSTLFIPNIEIGDRGSLLLKCWHFVRDFLPVGLTNDYRPLREKNVITIGELFIPKIFADHYPSRYFWSLQKSLRFLTKTGTTQPSPSEKLDAPN</sequence>
<feature type="transmembrane region" description="Helical" evidence="1">
    <location>
        <begin position="64"/>
        <end position="88"/>
    </location>
</feature>
<dbReference type="InterPro" id="IPR051218">
    <property type="entry name" value="Sec_MonoDiacylglyc_Lipase"/>
</dbReference>
<comment type="caution">
    <text evidence="3">The sequence shown here is derived from an EMBL/GenBank/DDBJ whole genome shotgun (WGS) entry which is preliminary data.</text>
</comment>
<organism evidence="3 4">
    <name type="scientific">Basidiobolus meristosporus CBS 931.73</name>
    <dbReference type="NCBI Taxonomy" id="1314790"/>
    <lineage>
        <taxon>Eukaryota</taxon>
        <taxon>Fungi</taxon>
        <taxon>Fungi incertae sedis</taxon>
        <taxon>Zoopagomycota</taxon>
        <taxon>Entomophthoromycotina</taxon>
        <taxon>Basidiobolomycetes</taxon>
        <taxon>Basidiobolales</taxon>
        <taxon>Basidiobolaceae</taxon>
        <taxon>Basidiobolus</taxon>
    </lineage>
</organism>
<evidence type="ECO:0000313" key="4">
    <source>
        <dbReference type="Proteomes" id="UP000193498"/>
    </source>
</evidence>
<dbReference type="PANTHER" id="PTHR45856">
    <property type="entry name" value="ALPHA/BETA-HYDROLASES SUPERFAMILY PROTEIN"/>
    <property type="match status" value="1"/>
</dbReference>
<evidence type="ECO:0000259" key="2">
    <source>
        <dbReference type="Pfam" id="PF01764"/>
    </source>
</evidence>
<proteinExistence type="predicted"/>
<evidence type="ECO:0000313" key="3">
    <source>
        <dbReference type="EMBL" id="ORX79735.1"/>
    </source>
</evidence>
<keyword evidence="1" id="KW-0472">Membrane</keyword>
<dbReference type="AlphaFoldDB" id="A0A1Y1X246"/>
<keyword evidence="1" id="KW-1133">Transmembrane helix</keyword>
<dbReference type="EMBL" id="MCFE01000769">
    <property type="protein sequence ID" value="ORX79735.1"/>
    <property type="molecule type" value="Genomic_DNA"/>
</dbReference>